<dbReference type="Gene3D" id="3.30.40.10">
    <property type="entry name" value="Zinc/RING finger domain, C3HC4 (zinc finger)"/>
    <property type="match status" value="1"/>
</dbReference>
<comment type="caution">
    <text evidence="2">The sequence shown here is derived from an EMBL/GenBank/DDBJ whole genome shotgun (WGS) entry which is preliminary data.</text>
</comment>
<organism evidence="2 3">
    <name type="scientific">Streptomyces scopuliridis RB72</name>
    <dbReference type="NCBI Taxonomy" id="1440053"/>
    <lineage>
        <taxon>Bacteria</taxon>
        <taxon>Bacillati</taxon>
        <taxon>Actinomycetota</taxon>
        <taxon>Actinomycetes</taxon>
        <taxon>Kitasatosporales</taxon>
        <taxon>Streptomycetaceae</taxon>
        <taxon>Streptomyces</taxon>
    </lineage>
</organism>
<accession>A0A2T7T7Z4</accession>
<name>A0A2T7T7Z4_9ACTN</name>
<dbReference type="InterPro" id="IPR013083">
    <property type="entry name" value="Znf_RING/FYVE/PHD"/>
</dbReference>
<evidence type="ECO:0000313" key="2">
    <source>
        <dbReference type="EMBL" id="PVE11238.1"/>
    </source>
</evidence>
<dbReference type="STRING" id="1440053.GCA_000718095_00254"/>
<dbReference type="InterPro" id="IPR001607">
    <property type="entry name" value="Znf_UBP"/>
</dbReference>
<dbReference type="SUPFAM" id="SSF57850">
    <property type="entry name" value="RING/U-box"/>
    <property type="match status" value="1"/>
</dbReference>
<dbReference type="Pfam" id="PF02148">
    <property type="entry name" value="zf-UBP"/>
    <property type="match status" value="1"/>
</dbReference>
<keyword evidence="3" id="KW-1185">Reference proteome</keyword>
<dbReference type="AlphaFoldDB" id="A0A2T7T7Z4"/>
<protein>
    <submittedName>
        <fullName evidence="2">Zinc finger, UBP-type</fullName>
    </submittedName>
</protein>
<sequence length="87" mass="9770">MTTDADWHVSMMRPVTPRTPDGCEECLRLGAPWEQLRLCLTCGHVGCCDSSPLRHARAHAASLGHPLVAPLEPGEDWRWCYMHEAFV</sequence>
<dbReference type="Proteomes" id="UP000245992">
    <property type="component" value="Unassembled WGS sequence"/>
</dbReference>
<dbReference type="GO" id="GO:0008270">
    <property type="term" value="F:zinc ion binding"/>
    <property type="evidence" value="ECO:0007669"/>
    <property type="project" value="InterPro"/>
</dbReference>
<proteinExistence type="predicted"/>
<evidence type="ECO:0000313" key="3">
    <source>
        <dbReference type="Proteomes" id="UP000245992"/>
    </source>
</evidence>
<gene>
    <name evidence="2" type="ORF">Y717_16525</name>
</gene>
<dbReference type="PROSITE" id="PS50271">
    <property type="entry name" value="ZF_UBP"/>
    <property type="match status" value="1"/>
</dbReference>
<evidence type="ECO:0000259" key="1">
    <source>
        <dbReference type="PROSITE" id="PS50271"/>
    </source>
</evidence>
<dbReference type="EMBL" id="AZSP01000148">
    <property type="protein sequence ID" value="PVE11238.1"/>
    <property type="molecule type" value="Genomic_DNA"/>
</dbReference>
<feature type="domain" description="UBP-type" evidence="1">
    <location>
        <begin position="4"/>
        <end position="87"/>
    </location>
</feature>
<reference evidence="2 3" key="1">
    <citation type="submission" date="2013-12" db="EMBL/GenBank/DDBJ databases">
        <title>Annotated genome of Streptomyces scopuliridis.</title>
        <authorList>
            <person name="Olson J.B."/>
        </authorList>
    </citation>
    <scope>NUCLEOTIDE SEQUENCE [LARGE SCALE GENOMIC DNA]</scope>
    <source>
        <strain evidence="2 3">RB72</strain>
    </source>
</reference>